<gene>
    <name evidence="2" type="ORF">EDF64_104200</name>
</gene>
<dbReference type="EMBL" id="SNVW01000004">
    <property type="protein sequence ID" value="TDN44797.1"/>
    <property type="molecule type" value="Genomic_DNA"/>
</dbReference>
<comment type="caution">
    <text evidence="2">The sequence shown here is derived from an EMBL/GenBank/DDBJ whole genome shotgun (WGS) entry which is preliminary data.</text>
</comment>
<feature type="compositionally biased region" description="Polar residues" evidence="1">
    <location>
        <begin position="205"/>
        <end position="217"/>
    </location>
</feature>
<evidence type="ECO:0000313" key="2">
    <source>
        <dbReference type="EMBL" id="TDN44797.1"/>
    </source>
</evidence>
<accession>A0A4R6DJB4</accession>
<proteinExistence type="predicted"/>
<dbReference type="RefSeq" id="WP_166645646.1">
    <property type="nucleotide sequence ID" value="NZ_SNVW01000004.1"/>
</dbReference>
<evidence type="ECO:0000313" key="3">
    <source>
        <dbReference type="Proteomes" id="UP000295764"/>
    </source>
</evidence>
<feature type="region of interest" description="Disordered" evidence="1">
    <location>
        <begin position="197"/>
        <end position="221"/>
    </location>
</feature>
<feature type="region of interest" description="Disordered" evidence="1">
    <location>
        <begin position="268"/>
        <end position="319"/>
    </location>
</feature>
<dbReference type="Proteomes" id="UP000295764">
    <property type="component" value="Unassembled WGS sequence"/>
</dbReference>
<reference evidence="2 3" key="1">
    <citation type="submission" date="2019-03" db="EMBL/GenBank/DDBJ databases">
        <title>Genomic analyses of the natural microbiome of Caenorhabditis elegans.</title>
        <authorList>
            <person name="Samuel B."/>
        </authorList>
    </citation>
    <scope>NUCLEOTIDE SEQUENCE [LARGE SCALE GENOMIC DNA]</scope>
    <source>
        <strain evidence="2 3">JUb65</strain>
    </source>
</reference>
<dbReference type="AlphaFoldDB" id="A0A4R6DJB4"/>
<name>A0A4R6DJB4_9MICO</name>
<protein>
    <submittedName>
        <fullName evidence="2">Uncharacterized protein</fullName>
    </submittedName>
</protein>
<evidence type="ECO:0000256" key="1">
    <source>
        <dbReference type="SAM" id="MobiDB-lite"/>
    </source>
</evidence>
<organism evidence="2 3">
    <name type="scientific">Curtobacterium flaccumfaciens</name>
    <dbReference type="NCBI Taxonomy" id="2035"/>
    <lineage>
        <taxon>Bacteria</taxon>
        <taxon>Bacillati</taxon>
        <taxon>Actinomycetota</taxon>
        <taxon>Actinomycetes</taxon>
        <taxon>Micrococcales</taxon>
        <taxon>Microbacteriaceae</taxon>
        <taxon>Curtobacterium</taxon>
    </lineage>
</organism>
<feature type="region of interest" description="Disordered" evidence="1">
    <location>
        <begin position="60"/>
        <end position="116"/>
    </location>
</feature>
<feature type="compositionally biased region" description="Low complexity" evidence="1">
    <location>
        <begin position="76"/>
        <end position="92"/>
    </location>
</feature>
<feature type="compositionally biased region" description="Pro residues" evidence="1">
    <location>
        <begin position="65"/>
        <end position="75"/>
    </location>
</feature>
<sequence length="319" mass="32649">MQPFVARCFLVGASVVLVAVGALVPLSGAARAVVLVAAGCCAVLDVLLVRGGRAMDASTATAVLGPPPTPTPPQTQTPTQTQAPTPTQAPTATPTPPPVSSQTRRSRTVTLGTGPDGHAVELVVDGARAHIVVVGTGALAHAVFRALAIQVRAVVDQDSAVVRSAAAPDLVDIDIDVDVDNDARKDVDVVHGVQGTRHHSAAAAPQTSVWAPESSTTPPRPRLPAGTAVLAVDPHGPTPTTLVLVPGLGQLPRRFDLVVEVTRYGCTARGHDKSRGVPIAPALPQIVPPGSDAVSAVPRRPAPRPPGRRRRAPARPSPP</sequence>